<proteinExistence type="predicted"/>
<name>R1EVU4_BOTPV</name>
<evidence type="ECO:0000313" key="3">
    <source>
        <dbReference type="EMBL" id="EOD51903.1"/>
    </source>
</evidence>
<feature type="compositionally biased region" description="Basic and acidic residues" evidence="1">
    <location>
        <begin position="136"/>
        <end position="147"/>
    </location>
</feature>
<feature type="signal peptide" evidence="2">
    <location>
        <begin position="1"/>
        <end position="21"/>
    </location>
</feature>
<feature type="compositionally biased region" description="Acidic residues" evidence="1">
    <location>
        <begin position="153"/>
        <end position="178"/>
    </location>
</feature>
<dbReference type="HOGENOM" id="CLU_061230_2_1_1"/>
<sequence length="187" mass="21093">MVLGILTAIAGCPAIIGTTEAVRQGQRQNARERHRGLKTSLIATCSTTVLSGPAADVHGRPVVLWDGKLWVDTPRLHERAARRSESVHAFAGYFLPHPARDWGRLGEGLVSTVMVDPPQLNWVYVDADTHEPIELERREMRVQRPEWAKPQPVEDDEDHEDDDEVQYYYVEEDDDGEQEDGKKTTKA</sequence>
<feature type="region of interest" description="Disordered" evidence="1">
    <location>
        <begin position="136"/>
        <end position="187"/>
    </location>
</feature>
<dbReference type="KEGG" id="npa:UCRNP2_1304"/>
<dbReference type="Proteomes" id="UP000013521">
    <property type="component" value="Unassembled WGS sequence"/>
</dbReference>
<dbReference type="eggNOG" id="ENOG502S5CN">
    <property type="taxonomic scope" value="Eukaryota"/>
</dbReference>
<evidence type="ECO:0000256" key="1">
    <source>
        <dbReference type="SAM" id="MobiDB-lite"/>
    </source>
</evidence>
<evidence type="ECO:0000256" key="2">
    <source>
        <dbReference type="SAM" id="SignalP"/>
    </source>
</evidence>
<organism evidence="3 4">
    <name type="scientific">Botryosphaeria parva (strain UCR-NP2)</name>
    <name type="common">Grapevine canker fungus</name>
    <name type="synonym">Neofusicoccum parvum</name>
    <dbReference type="NCBI Taxonomy" id="1287680"/>
    <lineage>
        <taxon>Eukaryota</taxon>
        <taxon>Fungi</taxon>
        <taxon>Dikarya</taxon>
        <taxon>Ascomycota</taxon>
        <taxon>Pezizomycotina</taxon>
        <taxon>Dothideomycetes</taxon>
        <taxon>Dothideomycetes incertae sedis</taxon>
        <taxon>Botryosphaeriales</taxon>
        <taxon>Botryosphaeriaceae</taxon>
        <taxon>Neofusicoccum</taxon>
    </lineage>
</organism>
<dbReference type="PANTHER" id="PTHR38049">
    <property type="entry name" value="RICIN B LECTIN DOMAIN-CONTAINING PROTEIN"/>
    <property type="match status" value="1"/>
</dbReference>
<protein>
    <submittedName>
        <fullName evidence="3">Uncharacterized protein</fullName>
    </submittedName>
</protein>
<keyword evidence="2" id="KW-0732">Signal</keyword>
<dbReference type="PANTHER" id="PTHR38049:SF2">
    <property type="entry name" value="RICIN B LECTIN DOMAIN-CONTAINING PROTEIN"/>
    <property type="match status" value="1"/>
</dbReference>
<dbReference type="OrthoDB" id="3928002at2759"/>
<accession>R1EVU4</accession>
<gene>
    <name evidence="3" type="ORF">UCRNP2_1304</name>
</gene>
<reference evidence="4" key="1">
    <citation type="journal article" date="2013" name="Genome Announc.">
        <title>Draft genome sequence of Neofusicoccum parvum isolate UCR-NP2, a fungal vascular pathogen associated with grapevine cankers.</title>
        <authorList>
            <person name="Blanco-Ulate B."/>
            <person name="Rolshausen P."/>
            <person name="Cantu D."/>
        </authorList>
    </citation>
    <scope>NUCLEOTIDE SEQUENCE [LARGE SCALE GENOMIC DNA]</scope>
    <source>
        <strain evidence="4">UCR-NP2</strain>
    </source>
</reference>
<dbReference type="EMBL" id="KB915799">
    <property type="protein sequence ID" value="EOD51903.1"/>
    <property type="molecule type" value="Genomic_DNA"/>
</dbReference>
<dbReference type="AlphaFoldDB" id="R1EVU4"/>
<feature type="chain" id="PRO_5004359401" evidence="2">
    <location>
        <begin position="22"/>
        <end position="187"/>
    </location>
</feature>
<evidence type="ECO:0000313" key="4">
    <source>
        <dbReference type="Proteomes" id="UP000013521"/>
    </source>
</evidence>